<organism evidence="1 2">
    <name type="scientific">Tissierella simiarum</name>
    <dbReference type="NCBI Taxonomy" id="2841534"/>
    <lineage>
        <taxon>Bacteria</taxon>
        <taxon>Bacillati</taxon>
        <taxon>Bacillota</taxon>
        <taxon>Tissierellia</taxon>
        <taxon>Tissierellales</taxon>
        <taxon>Tissierellaceae</taxon>
        <taxon>Tissierella</taxon>
    </lineage>
</organism>
<gene>
    <name evidence="1" type="ORF">KQI42_10965</name>
</gene>
<name>A0ABS6E8G5_9FIRM</name>
<evidence type="ECO:0008006" key="3">
    <source>
        <dbReference type="Google" id="ProtNLM"/>
    </source>
</evidence>
<dbReference type="RefSeq" id="WP_216519713.1">
    <property type="nucleotide sequence ID" value="NZ_JAHLPM010000008.1"/>
</dbReference>
<dbReference type="Proteomes" id="UP000749471">
    <property type="component" value="Unassembled WGS sequence"/>
</dbReference>
<keyword evidence="2" id="KW-1185">Reference proteome</keyword>
<evidence type="ECO:0000313" key="2">
    <source>
        <dbReference type="Proteomes" id="UP000749471"/>
    </source>
</evidence>
<evidence type="ECO:0000313" key="1">
    <source>
        <dbReference type="EMBL" id="MBU5438534.1"/>
    </source>
</evidence>
<accession>A0ABS6E8G5</accession>
<comment type="caution">
    <text evidence="1">The sequence shown here is derived from an EMBL/GenBank/DDBJ whole genome shotgun (WGS) entry which is preliminary data.</text>
</comment>
<proteinExistence type="predicted"/>
<protein>
    <recommendedName>
        <fullName evidence="3">Acetyltransferase</fullName>
    </recommendedName>
</protein>
<reference evidence="1 2" key="1">
    <citation type="submission" date="2021-06" db="EMBL/GenBank/DDBJ databases">
        <authorList>
            <person name="Sun Q."/>
            <person name="Li D."/>
        </authorList>
    </citation>
    <scope>NUCLEOTIDE SEQUENCE [LARGE SCALE GENOMIC DNA]</scope>
    <source>
        <strain evidence="1 2">MSJ-40</strain>
    </source>
</reference>
<dbReference type="EMBL" id="JAHLPM010000008">
    <property type="protein sequence ID" value="MBU5438534.1"/>
    <property type="molecule type" value="Genomic_DNA"/>
</dbReference>
<sequence>MYSNIIKLDNINNKSLSEILNVWESAVKLTHDFLSEKDFISIFFQKEYTHPL</sequence>